<feature type="compositionally biased region" description="Gly residues" evidence="1">
    <location>
        <begin position="171"/>
        <end position="185"/>
    </location>
</feature>
<evidence type="ECO:0000256" key="1">
    <source>
        <dbReference type="SAM" id="MobiDB-lite"/>
    </source>
</evidence>
<accession>A0ABT7H0L3</accession>
<dbReference type="EMBL" id="JASITI010000043">
    <property type="protein sequence ID" value="MDK9499433.1"/>
    <property type="molecule type" value="Genomic_DNA"/>
</dbReference>
<comment type="caution">
    <text evidence="2">The sequence shown here is derived from an EMBL/GenBank/DDBJ whole genome shotgun (WGS) entry which is preliminary data.</text>
</comment>
<keyword evidence="3" id="KW-1185">Reference proteome</keyword>
<dbReference type="RefSeq" id="WP_285345306.1">
    <property type="nucleotide sequence ID" value="NZ_JASITI010000043.1"/>
</dbReference>
<feature type="compositionally biased region" description="Gly residues" evidence="1">
    <location>
        <begin position="37"/>
        <end position="51"/>
    </location>
</feature>
<proteinExistence type="predicted"/>
<sequence>MDVDPMPVHRTAVRRRRVLPGIAMLTALVAGATGCTDGNGIGTSDPKGGGSSAAPAQPGKYRSLPQPCKAADAKRLKAMLPATDSLTTEQRERLYAGTADPSYDGDRHVGCRWNAQTPEGNLLLSVTFERVVSYDRATTSDDDKARQVYVRLLTAAKLPFPGPTGSPTPGTGAGPGNGTNTSGGPGAPPAPAPGGSTAPPPAASAPGSASPSAPAAPAPSASPTAAPELGSRVLEGLGSEAFLDDKLSAAGATAAQARTVRIVFRTSNVLVTVEYSVQPSGPGSVPPSAETQDKARQLAQALAERFSE</sequence>
<feature type="compositionally biased region" description="Low complexity" evidence="1">
    <location>
        <begin position="277"/>
        <end position="288"/>
    </location>
</feature>
<dbReference type="Proteomes" id="UP001223390">
    <property type="component" value="Unassembled WGS sequence"/>
</dbReference>
<name>A0ABT7H0L3_9ACTN</name>
<feature type="region of interest" description="Disordered" evidence="1">
    <location>
        <begin position="35"/>
        <end position="66"/>
    </location>
</feature>
<feature type="compositionally biased region" description="Pro residues" evidence="1">
    <location>
        <begin position="186"/>
        <end position="203"/>
    </location>
</feature>
<protein>
    <submittedName>
        <fullName evidence="2">DUF3558 domain-containing protein</fullName>
    </submittedName>
</protein>
<gene>
    <name evidence="2" type="ORF">QEZ40_004854</name>
</gene>
<organism evidence="2 3">
    <name type="scientific">Streptomyces katrae</name>
    <dbReference type="NCBI Taxonomy" id="68223"/>
    <lineage>
        <taxon>Bacteria</taxon>
        <taxon>Bacillati</taxon>
        <taxon>Actinomycetota</taxon>
        <taxon>Actinomycetes</taxon>
        <taxon>Kitasatosporales</taxon>
        <taxon>Streptomycetaceae</taxon>
        <taxon>Streptomyces</taxon>
    </lineage>
</organism>
<evidence type="ECO:0000313" key="3">
    <source>
        <dbReference type="Proteomes" id="UP001223390"/>
    </source>
</evidence>
<feature type="compositionally biased region" description="Low complexity" evidence="1">
    <location>
        <begin position="204"/>
        <end position="227"/>
    </location>
</feature>
<feature type="region of interest" description="Disordered" evidence="1">
    <location>
        <begin position="277"/>
        <end position="308"/>
    </location>
</feature>
<feature type="region of interest" description="Disordered" evidence="1">
    <location>
        <begin position="157"/>
        <end position="232"/>
    </location>
</feature>
<reference evidence="2 3" key="1">
    <citation type="submission" date="2023-05" db="EMBL/GenBank/DDBJ databases">
        <title>Sequencing and Assembly of Streptomyces sp. NP73.</title>
        <authorList>
            <person name="Konwar A.N."/>
            <person name="Saikia K."/>
            <person name="Thakur D."/>
        </authorList>
    </citation>
    <scope>NUCLEOTIDE SEQUENCE [LARGE SCALE GENOMIC DNA]</scope>
    <source>
        <strain evidence="2 3">NP73</strain>
    </source>
</reference>
<evidence type="ECO:0000313" key="2">
    <source>
        <dbReference type="EMBL" id="MDK9499433.1"/>
    </source>
</evidence>